<gene>
    <name evidence="2" type="ORF">KTA_05350</name>
</gene>
<dbReference type="EMBL" id="AP019377">
    <property type="protein sequence ID" value="BBH92336.1"/>
    <property type="molecule type" value="Genomic_DNA"/>
</dbReference>
<feature type="compositionally biased region" description="Basic and acidic residues" evidence="1">
    <location>
        <begin position="28"/>
        <end position="45"/>
    </location>
</feature>
<protein>
    <submittedName>
        <fullName evidence="2">Uncharacterized protein</fullName>
    </submittedName>
</protein>
<accession>A0A455SXN3</accession>
<evidence type="ECO:0000313" key="2">
    <source>
        <dbReference type="EMBL" id="BBH92336.1"/>
    </source>
</evidence>
<organism evidence="2">
    <name type="scientific">Thermogemmatispora argillosa</name>
    <dbReference type="NCBI Taxonomy" id="2045280"/>
    <lineage>
        <taxon>Bacteria</taxon>
        <taxon>Bacillati</taxon>
        <taxon>Chloroflexota</taxon>
        <taxon>Ktedonobacteria</taxon>
        <taxon>Thermogemmatisporales</taxon>
        <taxon>Thermogemmatisporaceae</taxon>
        <taxon>Thermogemmatispora</taxon>
    </lineage>
</organism>
<name>A0A455SXN3_9CHLR</name>
<evidence type="ECO:0000256" key="1">
    <source>
        <dbReference type="SAM" id="MobiDB-lite"/>
    </source>
</evidence>
<sequence>MRALAPLLISQPHACEPRQRGDSAAATGDRREDERLAFRGERETRGLSTQVPVPAVPAWYRTVSCRAIPHCPGSGRTHRRKRDAAEASDWVLHSLSSLA</sequence>
<reference evidence="2" key="1">
    <citation type="submission" date="2018-12" db="EMBL/GenBank/DDBJ databases">
        <title>Novel natural products biosynthetic potential of the class Ktedonobacteria.</title>
        <authorList>
            <person name="Zheng Y."/>
            <person name="Saitou A."/>
            <person name="Wang C.M."/>
            <person name="Toyoda A."/>
            <person name="Minakuchi Y."/>
            <person name="Sekiguchi Y."/>
            <person name="Ueda K."/>
            <person name="Takano H."/>
            <person name="Sakai Y."/>
            <person name="Yokota A."/>
            <person name="Yabe S."/>
        </authorList>
    </citation>
    <scope>NUCLEOTIDE SEQUENCE</scope>
    <source>
        <strain evidence="2">A3-2</strain>
    </source>
</reference>
<proteinExistence type="predicted"/>
<dbReference type="AlphaFoldDB" id="A0A455SXN3"/>
<feature type="region of interest" description="Disordered" evidence="1">
    <location>
        <begin position="1"/>
        <end position="49"/>
    </location>
</feature>